<evidence type="ECO:0000313" key="3">
    <source>
        <dbReference type="Proteomes" id="UP000274822"/>
    </source>
</evidence>
<gene>
    <name evidence="2" type="ORF">BC938DRAFT_479630</name>
</gene>
<protein>
    <submittedName>
        <fullName evidence="2">Uncharacterized protein</fullName>
    </submittedName>
</protein>
<dbReference type="Proteomes" id="UP000274822">
    <property type="component" value="Unassembled WGS sequence"/>
</dbReference>
<reference evidence="2 3" key="1">
    <citation type="journal article" date="2018" name="New Phytol.">
        <title>Phylogenomics of Endogonaceae and evolution of mycorrhizas within Mucoromycota.</title>
        <authorList>
            <person name="Chang Y."/>
            <person name="Desiro A."/>
            <person name="Na H."/>
            <person name="Sandor L."/>
            <person name="Lipzen A."/>
            <person name="Clum A."/>
            <person name="Barry K."/>
            <person name="Grigoriev I.V."/>
            <person name="Martin F.M."/>
            <person name="Stajich J.E."/>
            <person name="Smith M.E."/>
            <person name="Bonito G."/>
            <person name="Spatafora J.W."/>
        </authorList>
    </citation>
    <scope>NUCLEOTIDE SEQUENCE [LARGE SCALE GENOMIC DNA]</scope>
    <source>
        <strain evidence="2 3">AD002</strain>
    </source>
</reference>
<keyword evidence="3" id="KW-1185">Reference proteome</keyword>
<proteinExistence type="predicted"/>
<comment type="caution">
    <text evidence="2">The sequence shown here is derived from an EMBL/GenBank/DDBJ whole genome shotgun (WGS) entry which is preliminary data.</text>
</comment>
<sequence length="75" mass="8319">MWRSSLVPGTHIAFCRSGVGPNSSDPRRSNPDYCHRGRAANQFQGLRARSNAGASVSDKDLELYKRFNDEYGSLS</sequence>
<accession>A0A433QXN7</accession>
<evidence type="ECO:0000256" key="1">
    <source>
        <dbReference type="SAM" id="MobiDB-lite"/>
    </source>
</evidence>
<dbReference type="AlphaFoldDB" id="A0A433QXN7"/>
<organism evidence="2 3">
    <name type="scientific">Jimgerdemannia flammicorona</name>
    <dbReference type="NCBI Taxonomy" id="994334"/>
    <lineage>
        <taxon>Eukaryota</taxon>
        <taxon>Fungi</taxon>
        <taxon>Fungi incertae sedis</taxon>
        <taxon>Mucoromycota</taxon>
        <taxon>Mucoromycotina</taxon>
        <taxon>Endogonomycetes</taxon>
        <taxon>Endogonales</taxon>
        <taxon>Endogonaceae</taxon>
        <taxon>Jimgerdemannia</taxon>
    </lineage>
</organism>
<feature type="compositionally biased region" description="Basic and acidic residues" evidence="1">
    <location>
        <begin position="25"/>
        <end position="35"/>
    </location>
</feature>
<feature type="region of interest" description="Disordered" evidence="1">
    <location>
        <begin position="17"/>
        <end position="36"/>
    </location>
</feature>
<evidence type="ECO:0000313" key="2">
    <source>
        <dbReference type="EMBL" id="RUS34583.1"/>
    </source>
</evidence>
<dbReference type="EMBL" id="RBNJ01000408">
    <property type="protein sequence ID" value="RUS34583.1"/>
    <property type="molecule type" value="Genomic_DNA"/>
</dbReference>
<name>A0A433QXN7_9FUNG</name>